<dbReference type="PANTHER" id="PTHR32182:SF23">
    <property type="entry name" value="ATP BINDING PROTEIN"/>
    <property type="match status" value="1"/>
</dbReference>
<dbReference type="Proteomes" id="UP000240987">
    <property type="component" value="Unassembled WGS sequence"/>
</dbReference>
<evidence type="ECO:0000259" key="1">
    <source>
        <dbReference type="Pfam" id="PF13175"/>
    </source>
</evidence>
<dbReference type="EMBL" id="PYMJ01000011">
    <property type="protein sequence ID" value="PSU48154.1"/>
    <property type="molecule type" value="Genomic_DNA"/>
</dbReference>
<gene>
    <name evidence="2" type="ORF">C9J12_13160</name>
</gene>
<dbReference type="InterPro" id="IPR041685">
    <property type="entry name" value="AAA_GajA/Old/RecF-like"/>
</dbReference>
<sequence>MTNDKKNSDLQKNIRNAKKGNFDAAFQLVDYYQDGKYIEKDKDESDKYLSLAFNLFKKQNIRINEVTLDNFRSFSDFKLHLPSENLTVIIGNNGAGKTTILDSIAMSMSWLHNRIVKNGGNGDTIDNLDIKLGVDAAYSSIVSKFKLNKSVSFDMELAVPAPASSVKKKNIVADVTKIGSFYKRSNDINESFNFPLLSYYTVGRSNAVSRKDVGAYDETLGITKLDKFDGYQNSLNGKADFQSFFRWYKRLDDISIRRESNKISSINSEEFKKQLEILAQSDESARLLLEKLNNEDKIEAKEATVESFDVEKIKKLVNKVISYFMNGYGNLEIQVEPFLGITVEKNGEKLNVLQLSQGEKSLLALVVDIARRLIILNPSLDNPLEGSGIVLIDEYDMHIHPAWQRSLISGLPKAFKNCQFIITTHSPQMLGEVKPSQIIILESDENNNISYSHPEQSYGLTSNQILNYLMKPSGTNSDLVRNSDVEDKIKYIQSLVDDERFKEAEQKIEELEVELNGTIPELTSAKIDIDLNGWDE</sequence>
<evidence type="ECO:0000313" key="3">
    <source>
        <dbReference type="Proteomes" id="UP000240987"/>
    </source>
</evidence>
<evidence type="ECO:0000313" key="2">
    <source>
        <dbReference type="EMBL" id="PSU48154.1"/>
    </source>
</evidence>
<organism evidence="2 3">
    <name type="scientific">Photobacterium frigidiphilum</name>
    <dbReference type="NCBI Taxonomy" id="264736"/>
    <lineage>
        <taxon>Bacteria</taxon>
        <taxon>Pseudomonadati</taxon>
        <taxon>Pseudomonadota</taxon>
        <taxon>Gammaproteobacteria</taxon>
        <taxon>Vibrionales</taxon>
        <taxon>Vibrionaceae</taxon>
        <taxon>Photobacterium</taxon>
    </lineage>
</organism>
<dbReference type="InterPro" id="IPR027417">
    <property type="entry name" value="P-loop_NTPase"/>
</dbReference>
<comment type="caution">
    <text evidence="2">The sequence shown here is derived from an EMBL/GenBank/DDBJ whole genome shotgun (WGS) entry which is preliminary data.</text>
</comment>
<dbReference type="OrthoDB" id="9815944at2"/>
<dbReference type="RefSeq" id="WP_107243132.1">
    <property type="nucleotide sequence ID" value="NZ_PYMJ01000011.1"/>
</dbReference>
<dbReference type="GO" id="GO:0006302">
    <property type="term" value="P:double-strand break repair"/>
    <property type="evidence" value="ECO:0007669"/>
    <property type="project" value="TreeGrafter"/>
</dbReference>
<protein>
    <submittedName>
        <fullName evidence="2">ATPase</fullName>
    </submittedName>
</protein>
<dbReference type="GO" id="GO:0000731">
    <property type="term" value="P:DNA synthesis involved in DNA repair"/>
    <property type="evidence" value="ECO:0007669"/>
    <property type="project" value="TreeGrafter"/>
</dbReference>
<dbReference type="SUPFAM" id="SSF52540">
    <property type="entry name" value="P-loop containing nucleoside triphosphate hydrolases"/>
    <property type="match status" value="1"/>
</dbReference>
<dbReference type="Gene3D" id="3.40.50.300">
    <property type="entry name" value="P-loop containing nucleotide triphosphate hydrolases"/>
    <property type="match status" value="1"/>
</dbReference>
<dbReference type="PANTHER" id="PTHR32182">
    <property type="entry name" value="DNA REPLICATION AND REPAIR PROTEIN RECF"/>
    <property type="match status" value="1"/>
</dbReference>
<keyword evidence="3" id="KW-1185">Reference proteome</keyword>
<feature type="domain" description="Endonuclease GajA/Old nuclease/RecF-like AAA" evidence="1">
    <location>
        <begin position="63"/>
        <end position="429"/>
    </location>
</feature>
<dbReference type="Pfam" id="PF13175">
    <property type="entry name" value="AAA_15"/>
    <property type="match status" value="1"/>
</dbReference>
<proteinExistence type="predicted"/>
<dbReference type="AlphaFoldDB" id="A0A2T3JGS9"/>
<reference evidence="2 3" key="1">
    <citation type="submission" date="2018-01" db="EMBL/GenBank/DDBJ databases">
        <title>Whole genome sequencing of Histamine producing bacteria.</title>
        <authorList>
            <person name="Butler K."/>
        </authorList>
    </citation>
    <scope>NUCLEOTIDE SEQUENCE [LARGE SCALE GENOMIC DNA]</scope>
    <source>
        <strain evidence="2 3">JCM 12947</strain>
    </source>
</reference>
<name>A0A2T3JGS9_9GAMM</name>
<accession>A0A2T3JGS9</accession>